<proteinExistence type="inferred from homology"/>
<dbReference type="GO" id="GO:0016491">
    <property type="term" value="F:oxidoreductase activity"/>
    <property type="evidence" value="ECO:0007669"/>
    <property type="project" value="InterPro"/>
</dbReference>
<evidence type="ECO:0008006" key="5">
    <source>
        <dbReference type="Google" id="ProtNLM"/>
    </source>
</evidence>
<name>A0A7S4E8B9_9STRA</name>
<evidence type="ECO:0000256" key="1">
    <source>
        <dbReference type="ARBA" id="ARBA00023604"/>
    </source>
</evidence>
<reference evidence="3" key="2">
    <citation type="submission" date="2021-11" db="EMBL/GenBank/DDBJ databases">
        <authorList>
            <consortium name="Genoscope - CEA"/>
            <person name="William W."/>
        </authorList>
    </citation>
    <scope>NUCLEOTIDE SEQUENCE</scope>
</reference>
<reference evidence="2" key="1">
    <citation type="submission" date="2021-01" db="EMBL/GenBank/DDBJ databases">
        <authorList>
            <person name="Corre E."/>
            <person name="Pelletier E."/>
            <person name="Niang G."/>
            <person name="Scheremetjew M."/>
            <person name="Finn R."/>
            <person name="Kale V."/>
            <person name="Holt S."/>
            <person name="Cochrane G."/>
            <person name="Meng A."/>
            <person name="Brown T."/>
            <person name="Cohen L."/>
        </authorList>
    </citation>
    <scope>NUCLEOTIDE SEQUENCE</scope>
    <source>
        <strain evidence="2">CCMP1756</strain>
    </source>
</reference>
<gene>
    <name evidence="2" type="ORF">PCAL00307_LOCUS12606</name>
    <name evidence="3" type="ORF">PECAL_2P22820</name>
</gene>
<organism evidence="2">
    <name type="scientific">Pelagomonas calceolata</name>
    <dbReference type="NCBI Taxonomy" id="35677"/>
    <lineage>
        <taxon>Eukaryota</taxon>
        <taxon>Sar</taxon>
        <taxon>Stramenopiles</taxon>
        <taxon>Ochrophyta</taxon>
        <taxon>Pelagophyceae</taxon>
        <taxon>Pelagomonadales</taxon>
        <taxon>Pelagomonadaceae</taxon>
        <taxon>Pelagomonas</taxon>
    </lineage>
</organism>
<evidence type="ECO:0000313" key="4">
    <source>
        <dbReference type="Proteomes" id="UP000789595"/>
    </source>
</evidence>
<dbReference type="Proteomes" id="UP000789595">
    <property type="component" value="Unassembled WGS sequence"/>
</dbReference>
<comment type="similarity">
    <text evidence="1">Belongs to the asaB hydroxylase/desaturase family.</text>
</comment>
<dbReference type="NCBIfam" id="NF041278">
    <property type="entry name" value="CmcJ_NvfI_EfuI"/>
    <property type="match status" value="1"/>
</dbReference>
<protein>
    <recommendedName>
        <fullName evidence="5">Methyltransferase</fullName>
    </recommendedName>
</protein>
<evidence type="ECO:0000313" key="3">
    <source>
        <dbReference type="EMBL" id="CAH0369171.1"/>
    </source>
</evidence>
<dbReference type="OrthoDB" id="196153at2759"/>
<dbReference type="EMBL" id="CAKKNE010000002">
    <property type="protein sequence ID" value="CAH0369171.1"/>
    <property type="molecule type" value="Genomic_DNA"/>
</dbReference>
<dbReference type="PANTHER" id="PTHR34598">
    <property type="entry name" value="BLL6449 PROTEIN"/>
    <property type="match status" value="1"/>
</dbReference>
<dbReference type="InterPro" id="IPR044053">
    <property type="entry name" value="AsaB-like"/>
</dbReference>
<dbReference type="PANTHER" id="PTHR34598:SF3">
    <property type="entry name" value="OXIDOREDUCTASE AN1597"/>
    <property type="match status" value="1"/>
</dbReference>
<evidence type="ECO:0000313" key="2">
    <source>
        <dbReference type="EMBL" id="CAE0697170.1"/>
    </source>
</evidence>
<sequence>MGLRRALPLALLLRSRAMGLRQRARALAVRGGREAPSHTAHLNYQEPHPELATGRYIDREDQGDLVDTVEPRPVEMTDARQLDEPATLETMGFCLEKHPTECRDLRDDAAVGEIYYEEMRELVKKTSGASRVFVFDHTIRETGVKNLNAAAGGAAAPVPRVHCDYTHEGAPRRLRQLGERGIFSHLKKRDLTAAEVDALEAGRYAFINVWRSIDAKHAVARSPLAVCDEASVDPDEKFKYELRFPDRTGETYSLRHSEKHRWYWYPGMSHDECLVFKCFDKRKDSTRFTFHTAFDDPSTTEASPPRQSIEVRTIAFFDEG</sequence>
<accession>A0A7S4E8B9</accession>
<dbReference type="EMBL" id="HBIW01014643">
    <property type="protein sequence ID" value="CAE0697170.1"/>
    <property type="molecule type" value="Transcribed_RNA"/>
</dbReference>
<keyword evidence="4" id="KW-1185">Reference proteome</keyword>
<dbReference type="AlphaFoldDB" id="A0A7S4E8B9"/>